<dbReference type="PANTHER" id="PTHR30371">
    <property type="entry name" value="SEC-INDEPENDENT PROTEIN TRANSLOCASE PROTEIN TATC"/>
    <property type="match status" value="1"/>
</dbReference>
<feature type="transmembrane region" description="Helical" evidence="5">
    <location>
        <begin position="18"/>
        <end position="41"/>
    </location>
</feature>
<feature type="transmembrane region" description="Helical" evidence="5">
    <location>
        <begin position="98"/>
        <end position="125"/>
    </location>
</feature>
<evidence type="ECO:0000256" key="4">
    <source>
        <dbReference type="ARBA" id="ARBA00023136"/>
    </source>
</evidence>
<dbReference type="PROSITE" id="PS01218">
    <property type="entry name" value="TATC"/>
    <property type="match status" value="1"/>
</dbReference>
<keyword evidence="5" id="KW-0653">Protein transport</keyword>
<keyword evidence="2 5" id="KW-0812">Transmembrane</keyword>
<comment type="function">
    <text evidence="5">Part of the twin-arginine translocation (Tat) system that transports large folded proteins containing a characteristic twin-arginine motif in their signal peptide across membranes.</text>
</comment>
<proteinExistence type="inferred from homology"/>
<dbReference type="Pfam" id="PF00902">
    <property type="entry name" value="TatC"/>
    <property type="match status" value="1"/>
</dbReference>
<evidence type="ECO:0000256" key="1">
    <source>
        <dbReference type="ARBA" id="ARBA00004141"/>
    </source>
</evidence>
<keyword evidence="5" id="KW-1003">Cell membrane</keyword>
<feature type="transmembrane region" description="Helical" evidence="5">
    <location>
        <begin position="209"/>
        <end position="228"/>
    </location>
</feature>
<keyword evidence="3 5" id="KW-1133">Transmembrane helix</keyword>
<organism evidence="6 7">
    <name type="scientific">Cytobacillus purgationiresistens</name>
    <dbReference type="NCBI Taxonomy" id="863449"/>
    <lineage>
        <taxon>Bacteria</taxon>
        <taxon>Bacillati</taxon>
        <taxon>Bacillota</taxon>
        <taxon>Bacilli</taxon>
        <taxon>Bacillales</taxon>
        <taxon>Bacillaceae</taxon>
        <taxon>Cytobacillus</taxon>
    </lineage>
</organism>
<comment type="caution">
    <text evidence="6">The sequence shown here is derived from an EMBL/GenBank/DDBJ whole genome shotgun (WGS) entry which is preliminary data.</text>
</comment>
<dbReference type="HAMAP" id="MF_00902">
    <property type="entry name" value="TatC"/>
    <property type="match status" value="1"/>
</dbReference>
<keyword evidence="7" id="KW-1185">Reference proteome</keyword>
<dbReference type="NCBIfam" id="TIGR00945">
    <property type="entry name" value="tatC"/>
    <property type="match status" value="1"/>
</dbReference>
<feature type="transmembrane region" description="Helical" evidence="5">
    <location>
        <begin position="186"/>
        <end position="203"/>
    </location>
</feature>
<feature type="transmembrane region" description="Helical" evidence="5">
    <location>
        <begin position="145"/>
        <end position="174"/>
    </location>
</feature>
<sequence length="243" mass="27415">MENSEQTLVEHLTDLRKVLIRSLIFFLLCFIICLVFINRLIPLLANHYELVMLGPLDVIRLYTGIAGSLSLGVSLPFIAFQAWLFIKPALSDKEAKMSVLFFPAILLSFVVGLLFGLFIVFPTIYGFLMKLGETNFAMMITAREYFSFLLMSTIPFGFLFEVPLLLVFLTSIGVVTPDMLRSIRKYAYLVLAVVSALITPPDFFSQILVMIPLIGLYELGILLSRISFKKRVAVQQDIQPNDA</sequence>
<evidence type="ECO:0000313" key="6">
    <source>
        <dbReference type="EMBL" id="MDQ0271526.1"/>
    </source>
</evidence>
<dbReference type="RefSeq" id="WP_307476736.1">
    <property type="nucleotide sequence ID" value="NZ_JAUSUB010000015.1"/>
</dbReference>
<accession>A0ABU0AJS9</accession>
<reference evidence="6 7" key="1">
    <citation type="submission" date="2023-07" db="EMBL/GenBank/DDBJ databases">
        <title>Genomic Encyclopedia of Type Strains, Phase IV (KMG-IV): sequencing the most valuable type-strain genomes for metagenomic binning, comparative biology and taxonomic classification.</title>
        <authorList>
            <person name="Goeker M."/>
        </authorList>
    </citation>
    <scope>NUCLEOTIDE SEQUENCE [LARGE SCALE GENOMIC DNA]</scope>
    <source>
        <strain evidence="6 7">DSM 23494</strain>
    </source>
</reference>
<comment type="subunit">
    <text evidence="5">Forms a complex with TatA.</text>
</comment>
<dbReference type="InterPro" id="IPR019820">
    <property type="entry name" value="Sec-indep_translocase_CS"/>
</dbReference>
<keyword evidence="4 5" id="KW-0472">Membrane</keyword>
<dbReference type="PRINTS" id="PR01840">
    <property type="entry name" value="TATCFAMILY"/>
</dbReference>
<evidence type="ECO:0000313" key="7">
    <source>
        <dbReference type="Proteomes" id="UP001238088"/>
    </source>
</evidence>
<comment type="similarity">
    <text evidence="5">Belongs to the TatC family.</text>
</comment>
<feature type="transmembrane region" description="Helical" evidence="5">
    <location>
        <begin position="61"/>
        <end position="86"/>
    </location>
</feature>
<dbReference type="Proteomes" id="UP001238088">
    <property type="component" value="Unassembled WGS sequence"/>
</dbReference>
<keyword evidence="5" id="KW-0813">Transport</keyword>
<protein>
    <recommendedName>
        <fullName evidence="5">Sec-independent protein translocase protein TatC</fullName>
    </recommendedName>
</protein>
<name>A0ABU0AJS9_9BACI</name>
<dbReference type="PANTHER" id="PTHR30371:SF4">
    <property type="entry name" value="SEC-INDEPENDENT PROTEIN TRANSLOCASE PROTEIN TATCD"/>
    <property type="match status" value="1"/>
</dbReference>
<dbReference type="EMBL" id="JAUSUB010000015">
    <property type="protein sequence ID" value="MDQ0271526.1"/>
    <property type="molecule type" value="Genomic_DNA"/>
</dbReference>
<evidence type="ECO:0000256" key="3">
    <source>
        <dbReference type="ARBA" id="ARBA00022989"/>
    </source>
</evidence>
<evidence type="ECO:0000256" key="5">
    <source>
        <dbReference type="HAMAP-Rule" id="MF_00902"/>
    </source>
</evidence>
<keyword evidence="5" id="KW-0811">Translocation</keyword>
<gene>
    <name evidence="5" type="primary">tatC</name>
    <name evidence="6" type="ORF">J2S17_003414</name>
</gene>
<evidence type="ECO:0000256" key="2">
    <source>
        <dbReference type="ARBA" id="ARBA00022692"/>
    </source>
</evidence>
<comment type="subcellular location">
    <subcellularLocation>
        <location evidence="5">Cell membrane</location>
        <topology evidence="5">Multi-pass membrane protein</topology>
    </subcellularLocation>
    <subcellularLocation>
        <location evidence="1">Membrane</location>
        <topology evidence="1">Multi-pass membrane protein</topology>
    </subcellularLocation>
</comment>
<dbReference type="InterPro" id="IPR002033">
    <property type="entry name" value="TatC"/>
</dbReference>